<keyword evidence="1" id="KW-0862">Zinc</keyword>
<keyword evidence="6" id="KW-1185">Reference proteome</keyword>
<dbReference type="InterPro" id="IPR011059">
    <property type="entry name" value="Metal-dep_hydrolase_composite"/>
</dbReference>
<feature type="binding site" description="via carbamate group" evidence="1">
    <location>
        <position position="193"/>
    </location>
    <ligand>
        <name>Zn(2+)</name>
        <dbReference type="ChEBI" id="CHEBI:29105"/>
        <label>2</label>
    </ligand>
</feature>
<reference evidence="5" key="1">
    <citation type="submission" date="2023-03" db="EMBL/GenBank/DDBJ databases">
        <title>Lomoglobus Profundus gen. nov., sp. nov., a novel member of the phylum Verrucomicrobia, isolated from deep-marine sediment of South China Sea.</title>
        <authorList>
            <person name="Ahmad T."/>
            <person name="Ishaq S.E."/>
            <person name="Wang F."/>
        </authorList>
    </citation>
    <scope>NUCLEOTIDE SEQUENCE</scope>
    <source>
        <strain evidence="5">LMO-M01</strain>
    </source>
</reference>
<dbReference type="Pfam" id="PF01979">
    <property type="entry name" value="Amidohydro_1"/>
    <property type="match status" value="1"/>
</dbReference>
<dbReference type="PANTHER" id="PTHR42717">
    <property type="entry name" value="DIHYDROOROTASE-RELATED"/>
    <property type="match status" value="1"/>
</dbReference>
<dbReference type="PIRSF" id="PIRSF039004">
    <property type="entry name" value="ADE_EF_0837"/>
    <property type="match status" value="1"/>
</dbReference>
<dbReference type="KEGG" id="slom:PXH66_18615"/>
<evidence type="ECO:0000256" key="1">
    <source>
        <dbReference type="PIRSR" id="PIRSR039004-1"/>
    </source>
</evidence>
<dbReference type="PANTHER" id="PTHR42717:SF1">
    <property type="entry name" value="IMIDAZOLONEPROPIONASE AND RELATED AMIDOHYDROLASES"/>
    <property type="match status" value="1"/>
</dbReference>
<keyword evidence="1" id="KW-0479">Metal-binding</keyword>
<dbReference type="InterPro" id="IPR032466">
    <property type="entry name" value="Metal_Hydrolase"/>
</dbReference>
<organism evidence="5 6">
    <name type="scientific">Synoicihabitans lomoniglobus</name>
    <dbReference type="NCBI Taxonomy" id="2909285"/>
    <lineage>
        <taxon>Bacteria</taxon>
        <taxon>Pseudomonadati</taxon>
        <taxon>Verrucomicrobiota</taxon>
        <taxon>Opitutia</taxon>
        <taxon>Opitutales</taxon>
        <taxon>Opitutaceae</taxon>
        <taxon>Synoicihabitans</taxon>
    </lineage>
</organism>
<feature type="modified residue" description="N6-carboxylysine" evidence="2">
    <location>
        <position position="193"/>
    </location>
</feature>
<feature type="binding site" evidence="1">
    <location>
        <position position="310"/>
    </location>
    <ligand>
        <name>Zn(2+)</name>
        <dbReference type="ChEBI" id="CHEBI:29105"/>
        <label>1</label>
    </ligand>
</feature>
<dbReference type="SUPFAM" id="SSF51556">
    <property type="entry name" value="Metallo-dependent hydrolases"/>
    <property type="match status" value="1"/>
</dbReference>
<feature type="binding site" evidence="1">
    <location>
        <position position="98"/>
    </location>
    <ligand>
        <name>Zn(2+)</name>
        <dbReference type="ChEBI" id="CHEBI:29105"/>
        <label>1</label>
    </ligand>
</feature>
<evidence type="ECO:0000313" key="6">
    <source>
        <dbReference type="Proteomes" id="UP001218638"/>
    </source>
</evidence>
<evidence type="ECO:0000256" key="3">
    <source>
        <dbReference type="PIRSR" id="PIRSR039004-3"/>
    </source>
</evidence>
<dbReference type="InterPro" id="IPR006311">
    <property type="entry name" value="TAT_signal"/>
</dbReference>
<gene>
    <name evidence="5" type="ORF">PXH66_18615</name>
</gene>
<dbReference type="PROSITE" id="PS51318">
    <property type="entry name" value="TAT"/>
    <property type="match status" value="1"/>
</dbReference>
<accession>A0AAF0CNA7</accession>
<evidence type="ECO:0000313" key="5">
    <source>
        <dbReference type="EMBL" id="WED64356.1"/>
    </source>
</evidence>
<name>A0AAF0CNA7_9BACT</name>
<proteinExistence type="predicted"/>
<dbReference type="RefSeq" id="WP_330930979.1">
    <property type="nucleotide sequence ID" value="NZ_CP119075.1"/>
</dbReference>
<feature type="site" description="Transition state stabilizer" evidence="3">
    <location>
        <position position="195"/>
    </location>
</feature>
<dbReference type="GO" id="GO:0016810">
    <property type="term" value="F:hydrolase activity, acting on carbon-nitrogen (but not peptide) bonds"/>
    <property type="evidence" value="ECO:0007669"/>
    <property type="project" value="InterPro"/>
</dbReference>
<dbReference type="GO" id="GO:0046872">
    <property type="term" value="F:metal ion binding"/>
    <property type="evidence" value="ECO:0007669"/>
    <property type="project" value="UniProtKB-KW"/>
</dbReference>
<feature type="binding site" evidence="1">
    <location>
        <position position="96"/>
    </location>
    <ligand>
        <name>Zn(2+)</name>
        <dbReference type="ChEBI" id="CHEBI:29105"/>
        <label>1</label>
    </ligand>
</feature>
<dbReference type="SUPFAM" id="SSF51338">
    <property type="entry name" value="Composite domain of metallo-dependent hydrolases"/>
    <property type="match status" value="1"/>
</dbReference>
<feature type="binding site" evidence="1">
    <location>
        <position position="251"/>
    </location>
    <ligand>
        <name>Zn(2+)</name>
        <dbReference type="ChEBI" id="CHEBI:29105"/>
        <label>2</label>
    </ligand>
</feature>
<evidence type="ECO:0000256" key="2">
    <source>
        <dbReference type="PIRSR" id="PIRSR039004-2"/>
    </source>
</evidence>
<dbReference type="Proteomes" id="UP001218638">
    <property type="component" value="Chromosome"/>
</dbReference>
<dbReference type="Gene3D" id="2.30.40.10">
    <property type="entry name" value="Urease, subunit C, domain 1"/>
    <property type="match status" value="1"/>
</dbReference>
<dbReference type="GO" id="GO:0019213">
    <property type="term" value="F:deacetylase activity"/>
    <property type="evidence" value="ECO:0007669"/>
    <property type="project" value="InterPro"/>
</dbReference>
<dbReference type="EMBL" id="CP119075">
    <property type="protein sequence ID" value="WED64356.1"/>
    <property type="molecule type" value="Genomic_DNA"/>
</dbReference>
<evidence type="ECO:0000259" key="4">
    <source>
        <dbReference type="Pfam" id="PF01979"/>
    </source>
</evidence>
<feature type="domain" description="Amidohydrolase-related" evidence="4">
    <location>
        <begin position="202"/>
        <end position="406"/>
    </location>
</feature>
<dbReference type="InterPro" id="IPR006680">
    <property type="entry name" value="Amidohydro-rel"/>
</dbReference>
<dbReference type="InterPro" id="IPR020043">
    <property type="entry name" value="Deacetylase_Atu3266-like"/>
</dbReference>
<dbReference type="AlphaFoldDB" id="A0AAF0CNA7"/>
<dbReference type="Gene3D" id="3.20.20.140">
    <property type="entry name" value="Metal-dependent hydrolases"/>
    <property type="match status" value="1"/>
</dbReference>
<feature type="binding site" evidence="1">
    <location>
        <position position="228"/>
    </location>
    <ligand>
        <name>Zn(2+)</name>
        <dbReference type="ChEBI" id="CHEBI:29105"/>
        <label>2</label>
    </ligand>
</feature>
<feature type="binding site" description="via carbamate group" evidence="1">
    <location>
        <position position="193"/>
    </location>
    <ligand>
        <name>Zn(2+)</name>
        <dbReference type="ChEBI" id="CHEBI:29105"/>
        <label>1</label>
    </ligand>
</feature>
<sequence length="409" mass="42808">MKRFSRRQFIEWSAWGTGAVLASPWLGAQSNVLAPPELTIRGGTVIDPASGLHGRRDVMVRDGRIQQVGLAEAGSMGGHVIDATGLLVVPGLVDLHAHVGAPEATLGLPVDTLTAETGVTTCVSAGDVGAPDWAAFQRDVVDQLNTRVLAFLHISNRGLLGFPEPEMLDLADIAVDRAAETVAAHADVLLGIKVREGSAIVGENGLEPLRRAIAAAERAGGGARVMCHIGDAPGALSDLLDLLRPGDILTHCFSGLGNNIVQAGKLLPAAREAQTRGVIFDVGHGGGSFDFAVAEAALDQGLRPHTISSDLHRASIDTPGNPRLPWVMSKFLALGFSLDEVVAMVTTRPAGVIDRIQGLGTLAPGAPADVTLLELVEEPTVFVDTTTKRRAGDRYLRPAGVIRAGRVMV</sequence>
<protein>
    <submittedName>
        <fullName evidence="5">Amidohydrolase/deacetylase family metallohydrolase</fullName>
    </submittedName>
</protein>